<accession>A0ABQ4U4Q2</accession>
<sequence>MRLLVYGGCHALIIKRLIDELGPQGRHEVDLLINFQVVASGKPFPYERLRDYDAVIYSPIQNKGDYNTVFLDAACAEAGVSTIRFPWLEWHGHAPGADKGRFWGHHGWYFPDLIDLSRQFWDLDAFSRHARAEFPSEDGIRQVFAYSTRKLIAQEEHFDCEVRVSDFILDGFRDRRMFLIPDHPTLLLYRHVVEAIERLVGTRLVASWPTDLPELQPEERTPILPRVAAETGLTFSDGSWRSETQPLAAMDLDAFLALHFHAGRRANQLADETAAPVLATATRSTWAGSVRRGPDVPGPAFVPIFTQVMMHRQPPAEGGTHFIGEVLTMLTEHPALEAAQRCLNGRYQFRNDDWVFRS</sequence>
<gene>
    <name evidence="2" type="ORF">MPOCJGCO_3871</name>
</gene>
<organism evidence="2 3">
    <name type="scientific">Methylobacterium trifolii</name>
    <dbReference type="NCBI Taxonomy" id="1003092"/>
    <lineage>
        <taxon>Bacteria</taxon>
        <taxon>Pseudomonadati</taxon>
        <taxon>Pseudomonadota</taxon>
        <taxon>Alphaproteobacteria</taxon>
        <taxon>Hyphomicrobiales</taxon>
        <taxon>Methylobacteriaceae</taxon>
        <taxon>Methylobacterium</taxon>
    </lineage>
</organism>
<dbReference type="EMBL" id="BPRB01000242">
    <property type="protein sequence ID" value="GJE61746.1"/>
    <property type="molecule type" value="Genomic_DNA"/>
</dbReference>
<dbReference type="Gene3D" id="3.40.50.12080">
    <property type="match status" value="2"/>
</dbReference>
<protein>
    <recommendedName>
        <fullName evidence="1">Polysaccharide biosynthesis enzyme WcbI domain-containing protein</fullName>
    </recommendedName>
</protein>
<reference evidence="2" key="1">
    <citation type="journal article" date="2021" name="Front. Microbiol.">
        <title>Comprehensive Comparative Genomics and Phenotyping of Methylobacterium Species.</title>
        <authorList>
            <person name="Alessa O."/>
            <person name="Ogura Y."/>
            <person name="Fujitani Y."/>
            <person name="Takami H."/>
            <person name="Hayashi T."/>
            <person name="Sahin N."/>
            <person name="Tani A."/>
        </authorList>
    </citation>
    <scope>NUCLEOTIDE SEQUENCE</scope>
    <source>
        <strain evidence="2">DSM 23632</strain>
    </source>
</reference>
<comment type="caution">
    <text evidence="2">The sequence shown here is derived from an EMBL/GenBank/DDBJ whole genome shotgun (WGS) entry which is preliminary data.</text>
</comment>
<reference evidence="2" key="2">
    <citation type="submission" date="2021-08" db="EMBL/GenBank/DDBJ databases">
        <authorList>
            <person name="Tani A."/>
            <person name="Ola A."/>
            <person name="Ogura Y."/>
            <person name="Katsura K."/>
            <person name="Hayashi T."/>
        </authorList>
    </citation>
    <scope>NUCLEOTIDE SEQUENCE</scope>
    <source>
        <strain evidence="2">DSM 23632</strain>
    </source>
</reference>
<dbReference type="RefSeq" id="WP_283215032.1">
    <property type="nucleotide sequence ID" value="NZ_BPRB01000242.1"/>
</dbReference>
<dbReference type="Pfam" id="PF18588">
    <property type="entry name" value="WcbI"/>
    <property type="match status" value="1"/>
</dbReference>
<keyword evidence="3" id="KW-1185">Reference proteome</keyword>
<evidence type="ECO:0000259" key="1">
    <source>
        <dbReference type="Pfam" id="PF18588"/>
    </source>
</evidence>
<proteinExistence type="predicted"/>
<dbReference type="InterPro" id="IPR041307">
    <property type="entry name" value="WcbI"/>
</dbReference>
<evidence type="ECO:0000313" key="3">
    <source>
        <dbReference type="Proteomes" id="UP001055057"/>
    </source>
</evidence>
<name>A0ABQ4U4Q2_9HYPH</name>
<feature type="domain" description="Polysaccharide biosynthesis enzyme WcbI" evidence="1">
    <location>
        <begin position="3"/>
        <end position="201"/>
    </location>
</feature>
<evidence type="ECO:0000313" key="2">
    <source>
        <dbReference type="EMBL" id="GJE61746.1"/>
    </source>
</evidence>
<dbReference type="Proteomes" id="UP001055057">
    <property type="component" value="Unassembled WGS sequence"/>
</dbReference>